<protein>
    <submittedName>
        <fullName evidence="2">Uncharacterized protein</fullName>
    </submittedName>
</protein>
<proteinExistence type="predicted"/>
<accession>A0AAQ4DST4</accession>
<dbReference type="Proteomes" id="UP001321473">
    <property type="component" value="Unassembled WGS sequence"/>
</dbReference>
<reference evidence="2 3" key="1">
    <citation type="journal article" date="2023" name="Arcadia Sci">
        <title>De novo assembly of a long-read Amblyomma americanum tick genome.</title>
        <authorList>
            <person name="Chou S."/>
            <person name="Poskanzer K.E."/>
            <person name="Rollins M."/>
            <person name="Thuy-Boun P.S."/>
        </authorList>
    </citation>
    <scope>NUCLEOTIDE SEQUENCE [LARGE SCALE GENOMIC DNA]</scope>
    <source>
        <strain evidence="2">F_SG_1</strain>
        <tissue evidence="2">Salivary glands</tissue>
    </source>
</reference>
<organism evidence="2 3">
    <name type="scientific">Amblyomma americanum</name>
    <name type="common">Lone star tick</name>
    <dbReference type="NCBI Taxonomy" id="6943"/>
    <lineage>
        <taxon>Eukaryota</taxon>
        <taxon>Metazoa</taxon>
        <taxon>Ecdysozoa</taxon>
        <taxon>Arthropoda</taxon>
        <taxon>Chelicerata</taxon>
        <taxon>Arachnida</taxon>
        <taxon>Acari</taxon>
        <taxon>Parasitiformes</taxon>
        <taxon>Ixodida</taxon>
        <taxon>Ixodoidea</taxon>
        <taxon>Ixodidae</taxon>
        <taxon>Amblyomminae</taxon>
        <taxon>Amblyomma</taxon>
    </lineage>
</organism>
<sequence length="94" mass="9911">MSVEQAEKLAVFCRSRVVLVSSVNVSSCTPLLDCSEGARRGLASIPKPEGYAVACRQHVGLAPGADEEPIPAEPADTQRPASANADPWTNTRCC</sequence>
<dbReference type="AlphaFoldDB" id="A0AAQ4DST4"/>
<evidence type="ECO:0000313" key="3">
    <source>
        <dbReference type="Proteomes" id="UP001321473"/>
    </source>
</evidence>
<evidence type="ECO:0000256" key="1">
    <source>
        <dbReference type="SAM" id="MobiDB-lite"/>
    </source>
</evidence>
<name>A0AAQ4DST4_AMBAM</name>
<dbReference type="EMBL" id="JARKHS020027254">
    <property type="protein sequence ID" value="KAK8765524.1"/>
    <property type="molecule type" value="Genomic_DNA"/>
</dbReference>
<gene>
    <name evidence="2" type="ORF">V5799_031873</name>
</gene>
<keyword evidence="3" id="KW-1185">Reference proteome</keyword>
<evidence type="ECO:0000313" key="2">
    <source>
        <dbReference type="EMBL" id="KAK8765524.1"/>
    </source>
</evidence>
<comment type="caution">
    <text evidence="2">The sequence shown here is derived from an EMBL/GenBank/DDBJ whole genome shotgun (WGS) entry which is preliminary data.</text>
</comment>
<feature type="region of interest" description="Disordered" evidence="1">
    <location>
        <begin position="64"/>
        <end position="94"/>
    </location>
</feature>